<comment type="pathway">
    <text evidence="2">Lipid metabolism; sphingolipid metabolism.</text>
</comment>
<dbReference type="Pfam" id="PF00155">
    <property type="entry name" value="Aminotran_1_2"/>
    <property type="match status" value="1"/>
</dbReference>
<reference evidence="16" key="1">
    <citation type="submission" date="2022-11" db="UniProtKB">
        <authorList>
            <consortium name="WormBaseParasite"/>
        </authorList>
    </citation>
    <scope>IDENTIFICATION</scope>
</reference>
<evidence type="ECO:0000256" key="10">
    <source>
        <dbReference type="ARBA" id="ARBA00023315"/>
    </source>
</evidence>
<evidence type="ECO:0000256" key="1">
    <source>
        <dbReference type="ARBA" id="ARBA00001933"/>
    </source>
</evidence>
<keyword evidence="7" id="KW-0663">Pyridoxal phosphate</keyword>
<keyword evidence="8" id="KW-0746">Sphingolipid metabolism</keyword>
<dbReference type="WBParaSite" id="scaffold1239_cov288.g2737">
    <property type="protein sequence ID" value="scaffold1239_cov288.g2737"/>
    <property type="gene ID" value="scaffold1239_cov288.g2737"/>
</dbReference>
<organism evidence="15 16">
    <name type="scientific">Meloidogyne javanica</name>
    <name type="common">Root-knot nematode worm</name>
    <dbReference type="NCBI Taxonomy" id="6303"/>
    <lineage>
        <taxon>Eukaryota</taxon>
        <taxon>Metazoa</taxon>
        <taxon>Ecdysozoa</taxon>
        <taxon>Nematoda</taxon>
        <taxon>Chromadorea</taxon>
        <taxon>Rhabditida</taxon>
        <taxon>Tylenchina</taxon>
        <taxon>Tylenchomorpha</taxon>
        <taxon>Tylenchoidea</taxon>
        <taxon>Meloidogynidae</taxon>
        <taxon>Meloidogyninae</taxon>
        <taxon>Meloidogyne</taxon>
        <taxon>Meloidogyne incognita group</taxon>
    </lineage>
</organism>
<evidence type="ECO:0000256" key="12">
    <source>
        <dbReference type="ARBA" id="ARBA00041765"/>
    </source>
</evidence>
<keyword evidence="9" id="KW-0443">Lipid metabolism</keyword>
<evidence type="ECO:0000256" key="6">
    <source>
        <dbReference type="ARBA" id="ARBA00022679"/>
    </source>
</evidence>
<sequence>MNPDKCLPSSSCQAAVGLPNAFSEDIEFKSQPPSTDIRVQPYIINAPTSIAIRRLFEELNNLREAPLKHCHAYPSSESIFKCQGDVYLGLARNWKSTMGVVDVLKEMEARIAAWEPLPLVPETCDSNIREPQTIEGKITKYVNINGKECLNMISSDFYGLIGNERIEEAAKNTIFKYGVGSCGPRNFYGTVDVHLNLEKQLADFLGCEEAILYSYGFATIASAIPAYSKKDDLIFVDKSVNFSIQKGLQASKSKIIWFNHNDMDHLERLLEEQSLADSKNKTKTATIRKFIVVEGIYANTADLCPLDKLIEFKWKYKVRIFVDESLSFGVLGENGKGG</sequence>
<evidence type="ECO:0000256" key="5">
    <source>
        <dbReference type="ARBA" id="ARBA00013220"/>
    </source>
</evidence>
<evidence type="ECO:0000256" key="3">
    <source>
        <dbReference type="ARBA" id="ARBA00004991"/>
    </source>
</evidence>
<comment type="cofactor">
    <cofactor evidence="1">
        <name>pyridoxal 5'-phosphate</name>
        <dbReference type="ChEBI" id="CHEBI:597326"/>
    </cofactor>
</comment>
<dbReference type="EC" id="2.3.1.50" evidence="5"/>
<evidence type="ECO:0000259" key="14">
    <source>
        <dbReference type="Pfam" id="PF00155"/>
    </source>
</evidence>
<proteinExistence type="inferred from homology"/>
<keyword evidence="15" id="KW-1185">Reference proteome</keyword>
<dbReference type="InterPro" id="IPR050087">
    <property type="entry name" value="AON_synthase_class-II"/>
</dbReference>
<evidence type="ECO:0000313" key="15">
    <source>
        <dbReference type="Proteomes" id="UP000887561"/>
    </source>
</evidence>
<dbReference type="InterPro" id="IPR015421">
    <property type="entry name" value="PyrdxlP-dep_Trfase_major"/>
</dbReference>
<dbReference type="GO" id="GO:0004758">
    <property type="term" value="F:serine C-palmitoyltransferase activity"/>
    <property type="evidence" value="ECO:0007669"/>
    <property type="project" value="UniProtKB-EC"/>
</dbReference>
<dbReference type="Proteomes" id="UP000887561">
    <property type="component" value="Unplaced"/>
</dbReference>
<dbReference type="GO" id="GO:0016020">
    <property type="term" value="C:membrane"/>
    <property type="evidence" value="ECO:0007669"/>
    <property type="project" value="GOC"/>
</dbReference>
<feature type="domain" description="Aminotransferase class I/classII large" evidence="14">
    <location>
        <begin position="148"/>
        <end position="332"/>
    </location>
</feature>
<evidence type="ECO:0000256" key="9">
    <source>
        <dbReference type="ARBA" id="ARBA00023098"/>
    </source>
</evidence>
<evidence type="ECO:0000313" key="16">
    <source>
        <dbReference type="WBParaSite" id="scaffold1239_cov288.g2737"/>
    </source>
</evidence>
<evidence type="ECO:0000256" key="8">
    <source>
        <dbReference type="ARBA" id="ARBA00022919"/>
    </source>
</evidence>
<comment type="pathway">
    <text evidence="3">Sphingolipid metabolism.</text>
</comment>
<dbReference type="PANTHER" id="PTHR13693">
    <property type="entry name" value="CLASS II AMINOTRANSFERASE/8-AMINO-7-OXONONANOATE SYNTHASE"/>
    <property type="match status" value="1"/>
</dbReference>
<evidence type="ECO:0000256" key="4">
    <source>
        <dbReference type="ARBA" id="ARBA00008392"/>
    </source>
</evidence>
<comment type="similarity">
    <text evidence="4">Belongs to the class-II pyridoxal-phosphate-dependent aminotransferase family.</text>
</comment>
<dbReference type="InterPro" id="IPR004839">
    <property type="entry name" value="Aminotransferase_I/II_large"/>
</dbReference>
<evidence type="ECO:0000256" key="7">
    <source>
        <dbReference type="ARBA" id="ARBA00022898"/>
    </source>
</evidence>
<dbReference type="PANTHER" id="PTHR13693:SF2">
    <property type="entry name" value="SERINE PALMITOYLTRANSFERASE 1"/>
    <property type="match status" value="1"/>
</dbReference>
<dbReference type="InterPro" id="IPR015424">
    <property type="entry name" value="PyrdxlP-dep_Trfase"/>
</dbReference>
<dbReference type="AlphaFoldDB" id="A0A915LHU3"/>
<dbReference type="GO" id="GO:0046512">
    <property type="term" value="P:sphingosine biosynthetic process"/>
    <property type="evidence" value="ECO:0007669"/>
    <property type="project" value="TreeGrafter"/>
</dbReference>
<keyword evidence="6" id="KW-0808">Transferase</keyword>
<accession>A0A915LHU3</accession>
<dbReference type="GO" id="GO:0046513">
    <property type="term" value="P:ceramide biosynthetic process"/>
    <property type="evidence" value="ECO:0007669"/>
    <property type="project" value="TreeGrafter"/>
</dbReference>
<dbReference type="Gene3D" id="3.40.640.10">
    <property type="entry name" value="Type I PLP-dependent aspartate aminotransferase-like (Major domain)"/>
    <property type="match status" value="1"/>
</dbReference>
<dbReference type="SUPFAM" id="SSF53383">
    <property type="entry name" value="PLP-dependent transferases"/>
    <property type="match status" value="1"/>
</dbReference>
<evidence type="ECO:0000256" key="11">
    <source>
        <dbReference type="ARBA" id="ARBA00041066"/>
    </source>
</evidence>
<dbReference type="GO" id="GO:0005783">
    <property type="term" value="C:endoplasmic reticulum"/>
    <property type="evidence" value="ECO:0007669"/>
    <property type="project" value="TreeGrafter"/>
</dbReference>
<keyword evidence="10" id="KW-0012">Acyltransferase</keyword>
<name>A0A915LHU3_MELJA</name>
<evidence type="ECO:0000256" key="13">
    <source>
        <dbReference type="ARBA" id="ARBA00042649"/>
    </source>
</evidence>
<protein>
    <recommendedName>
        <fullName evidence="11">Serine palmitoyltransferase 1</fullName>
        <ecNumber evidence="5">2.3.1.50</ecNumber>
    </recommendedName>
    <alternativeName>
        <fullName evidence="12">Long chain base biosynthesis protein 1</fullName>
    </alternativeName>
    <alternativeName>
        <fullName evidence="13">Serine-palmitoyl-CoA transferase 1</fullName>
    </alternativeName>
</protein>
<dbReference type="GO" id="GO:0030170">
    <property type="term" value="F:pyridoxal phosphate binding"/>
    <property type="evidence" value="ECO:0007669"/>
    <property type="project" value="InterPro"/>
</dbReference>
<evidence type="ECO:0000256" key="2">
    <source>
        <dbReference type="ARBA" id="ARBA00004760"/>
    </source>
</evidence>